<dbReference type="KEGG" id="phm:PSMK_29610"/>
<evidence type="ECO:0000313" key="2">
    <source>
        <dbReference type="EMBL" id="BAM05120.1"/>
    </source>
</evidence>
<dbReference type="PANTHER" id="PTHR46504">
    <property type="entry name" value="TRNASE Z TRZ1"/>
    <property type="match status" value="1"/>
</dbReference>
<sequence>MPQAPPDSQDASLPAEPARRPQLGFVYTPPFRVQGLSIAGEESVVAVPELDVCFDIGSCPKAVLPSPFVALTHGHMDHVAGIAYYFSQRPFQGMSAGTVVCPPSLRDGLDGLMKAWQKIERQKTPYTLTPLADGEMLEIKNNHFLRPFRTVHTVPSSGYSVLEKRTKLKPKLVGMPQEEIVRRKNAGEAIVDTRFVPLVSYTGDTGWGDHLLIPEVLECRVLITECTFMERGHRRRAGVGKHLHLDHIVELVEQVGDETDVILTHLSRRTHMNDARKALAGAIPADKLDRVHLLMDSRTNRERFAQQQAQAVA</sequence>
<dbReference type="HOGENOM" id="CLU_054121_0_0_0"/>
<feature type="domain" description="Metallo-beta-lactamase" evidence="1">
    <location>
        <begin position="68"/>
        <end position="265"/>
    </location>
</feature>
<dbReference type="GO" id="GO:0042781">
    <property type="term" value="F:3'-tRNA processing endoribonuclease activity"/>
    <property type="evidence" value="ECO:0007669"/>
    <property type="project" value="UniProtKB-EC"/>
</dbReference>
<dbReference type="InterPro" id="IPR001279">
    <property type="entry name" value="Metallo-B-lactamas"/>
</dbReference>
<gene>
    <name evidence="2" type="ordered locus">PSMK_29610</name>
</gene>
<accession>I0IIN2</accession>
<dbReference type="Pfam" id="PF12706">
    <property type="entry name" value="Lactamase_B_2"/>
    <property type="match status" value="1"/>
</dbReference>
<dbReference type="PANTHER" id="PTHR46504:SF2">
    <property type="entry name" value="TRNASE Z TRZ1"/>
    <property type="match status" value="1"/>
</dbReference>
<dbReference type="eggNOG" id="COG1234">
    <property type="taxonomic scope" value="Bacteria"/>
</dbReference>
<dbReference type="STRING" id="1142394.PSMK_29610"/>
<name>I0IIN2_PHYMF</name>
<keyword evidence="2" id="KW-0378">Hydrolase</keyword>
<keyword evidence="3" id="KW-1185">Reference proteome</keyword>
<dbReference type="EMBL" id="AP012338">
    <property type="protein sequence ID" value="BAM05120.1"/>
    <property type="molecule type" value="Genomic_DNA"/>
</dbReference>
<dbReference type="SUPFAM" id="SSF56281">
    <property type="entry name" value="Metallo-hydrolase/oxidoreductase"/>
    <property type="match status" value="1"/>
</dbReference>
<evidence type="ECO:0000259" key="1">
    <source>
        <dbReference type="Pfam" id="PF12706"/>
    </source>
</evidence>
<reference evidence="2 3" key="1">
    <citation type="submission" date="2012-02" db="EMBL/GenBank/DDBJ databases">
        <title>Complete genome sequence of Phycisphaera mikurensis NBRC 102666.</title>
        <authorList>
            <person name="Ankai A."/>
            <person name="Hosoyama A."/>
            <person name="Terui Y."/>
            <person name="Sekine M."/>
            <person name="Fukai R."/>
            <person name="Kato Y."/>
            <person name="Nakamura S."/>
            <person name="Yamada-Narita S."/>
            <person name="Kawakoshi A."/>
            <person name="Fukunaga Y."/>
            <person name="Yamazaki S."/>
            <person name="Fujita N."/>
        </authorList>
    </citation>
    <scope>NUCLEOTIDE SEQUENCE [LARGE SCALE GENOMIC DNA]</scope>
    <source>
        <strain evidence="3">NBRC 102666 / KCTC 22515 / FYK2301M01</strain>
    </source>
</reference>
<dbReference type="InterPro" id="IPR036866">
    <property type="entry name" value="RibonucZ/Hydroxyglut_hydro"/>
</dbReference>
<dbReference type="OrthoDB" id="9800940at2"/>
<dbReference type="Gene3D" id="3.60.15.10">
    <property type="entry name" value="Ribonuclease Z/Hydroxyacylglutathione hydrolase-like"/>
    <property type="match status" value="1"/>
</dbReference>
<dbReference type="EC" id="3.1.26.11" evidence="2"/>
<dbReference type="AlphaFoldDB" id="I0IIN2"/>
<proteinExistence type="predicted"/>
<protein>
    <submittedName>
        <fullName evidence="2">Putative ribonuclease Z</fullName>
        <ecNumber evidence="2">3.1.26.11</ecNumber>
    </submittedName>
</protein>
<organism evidence="2 3">
    <name type="scientific">Phycisphaera mikurensis (strain NBRC 102666 / KCTC 22515 / FYK2301M01)</name>
    <dbReference type="NCBI Taxonomy" id="1142394"/>
    <lineage>
        <taxon>Bacteria</taxon>
        <taxon>Pseudomonadati</taxon>
        <taxon>Planctomycetota</taxon>
        <taxon>Phycisphaerae</taxon>
        <taxon>Phycisphaerales</taxon>
        <taxon>Phycisphaeraceae</taxon>
        <taxon>Phycisphaera</taxon>
    </lineage>
</organism>
<dbReference type="Proteomes" id="UP000007881">
    <property type="component" value="Chromosome"/>
</dbReference>
<evidence type="ECO:0000313" key="3">
    <source>
        <dbReference type="Proteomes" id="UP000007881"/>
    </source>
</evidence>
<dbReference type="RefSeq" id="WP_014438328.1">
    <property type="nucleotide sequence ID" value="NC_017080.1"/>
</dbReference>